<feature type="compositionally biased region" description="Low complexity" evidence="1">
    <location>
        <begin position="392"/>
        <end position="401"/>
    </location>
</feature>
<feature type="region of interest" description="Disordered" evidence="1">
    <location>
        <begin position="388"/>
        <end position="418"/>
    </location>
</feature>
<dbReference type="Pfam" id="PF14418">
    <property type="entry name" value="OHA"/>
    <property type="match status" value="1"/>
</dbReference>
<organism evidence="3">
    <name type="scientific">Zooxanthella nutricula</name>
    <dbReference type="NCBI Taxonomy" id="1333877"/>
    <lineage>
        <taxon>Eukaryota</taxon>
        <taxon>Sar</taxon>
        <taxon>Alveolata</taxon>
        <taxon>Dinophyceae</taxon>
        <taxon>Peridiniales</taxon>
        <taxon>Peridiniales incertae sedis</taxon>
        <taxon>Zooxanthella</taxon>
    </lineage>
</organism>
<dbReference type="PROSITE" id="PS51644">
    <property type="entry name" value="HTH_OST"/>
    <property type="match status" value="1"/>
</dbReference>
<protein>
    <recommendedName>
        <fullName evidence="2">HTH OST-type domain-containing protein</fullName>
    </recommendedName>
</protein>
<feature type="domain" description="HTH OST-type" evidence="2">
    <location>
        <begin position="209"/>
        <end position="286"/>
    </location>
</feature>
<sequence length="609" mass="65611">MARKFLQLDNHDVVAAVQSLYFDQIRPFGRVVLKRLRERAAAEAAMRQGLPVASVDPDSVPRVDPKRLRRVCESICTMAIFREEGKEYSVRLTTMPDMFVDIVSPVDVYSPELWMAFARYLRSAEGDAVCLHGGRYECAKALAAKHIPCLEGRSLGQLCHIVQLAISQKRLLGYMGGHLVPYRYSEEFAKEQCASQQQPASQPALPLASIETALEGLRALLRSEHAAHGIPITSVKTLFRSVLGLELSETVLGQSKLHRLLAGPWFQDVCRLEERTPSQIVLRPVQELPRPGVPAVRQQLVIPRLPVAPGGCLGDVEALEASPQKVQVVPSVRFMPDEDGDKSPSMCNIQTGEIWDRWQVPTSISALGSMLEYKAEALLSPRASPWTTPFRSAASSASPSPRKVPYEADADSSTVGCPSPSDEAGVALRVKNTFIHLPAADGVLGEDGLLPVRVSASVPYETTDQVSTQDSSPRKVSFESGILSSTVGCASPGDEAGVVMCVKNTFIHVPAEDDVLEDDAWPQPPVRASNSLPRDFRWESRAATTACGGGAVGDGAAPMSEARSSERRQHRSRTCGVAGGAVLLGGFEGGPRLDGAGALRQGEPGRAGA</sequence>
<dbReference type="InterPro" id="IPR025605">
    <property type="entry name" value="OST-HTH/LOTUS_dom"/>
</dbReference>
<gene>
    <name evidence="3" type="ORF">BRAN1462_LOCUS33761</name>
</gene>
<evidence type="ECO:0000313" key="3">
    <source>
        <dbReference type="EMBL" id="CAD9588579.1"/>
    </source>
</evidence>
<evidence type="ECO:0000259" key="2">
    <source>
        <dbReference type="PROSITE" id="PS51644"/>
    </source>
</evidence>
<dbReference type="EMBL" id="HBGW01053181">
    <property type="protein sequence ID" value="CAD9588579.1"/>
    <property type="molecule type" value="Transcribed_RNA"/>
</dbReference>
<feature type="region of interest" description="Disordered" evidence="1">
    <location>
        <begin position="547"/>
        <end position="574"/>
    </location>
</feature>
<dbReference type="AlphaFoldDB" id="A0A7S2PB00"/>
<accession>A0A7S2PB00</accession>
<evidence type="ECO:0000256" key="1">
    <source>
        <dbReference type="SAM" id="MobiDB-lite"/>
    </source>
</evidence>
<proteinExistence type="predicted"/>
<feature type="region of interest" description="Disordered" evidence="1">
    <location>
        <begin position="588"/>
        <end position="609"/>
    </location>
</feature>
<dbReference type="InterPro" id="IPR025677">
    <property type="entry name" value="OST-HTH-assoc_dom"/>
</dbReference>
<reference evidence="3" key="1">
    <citation type="submission" date="2021-01" db="EMBL/GenBank/DDBJ databases">
        <authorList>
            <person name="Corre E."/>
            <person name="Pelletier E."/>
            <person name="Niang G."/>
            <person name="Scheremetjew M."/>
            <person name="Finn R."/>
            <person name="Kale V."/>
            <person name="Holt S."/>
            <person name="Cochrane G."/>
            <person name="Meng A."/>
            <person name="Brown T."/>
            <person name="Cohen L."/>
        </authorList>
    </citation>
    <scope>NUCLEOTIDE SEQUENCE</scope>
    <source>
        <strain evidence="3">RCC3387</strain>
    </source>
</reference>
<name>A0A7S2PB00_9DINO</name>